<proteinExistence type="predicted"/>
<keyword evidence="1 3" id="KW-0193">Cuticle</keyword>
<dbReference type="PANTHER" id="PTHR12236">
    <property type="entry name" value="STRUCTURAL CONTITUENT OF CUTICLE"/>
    <property type="match status" value="1"/>
</dbReference>
<feature type="signal peptide" evidence="5">
    <location>
        <begin position="1"/>
        <end position="21"/>
    </location>
</feature>
<dbReference type="PROSITE" id="PS51155">
    <property type="entry name" value="CHIT_BIND_RR_2"/>
    <property type="match status" value="1"/>
</dbReference>
<name>A0A921ZSD9_MANSE</name>
<evidence type="ECO:0000256" key="5">
    <source>
        <dbReference type="SAM" id="SignalP"/>
    </source>
</evidence>
<keyword evidence="7" id="KW-1185">Reference proteome</keyword>
<sequence>MMFKFSVLLMVCTECIYRVTGASFSRVYVQNGQEVVPLEYVQYGAPAVSIPGPQLAQISAAPVGSLLPVASSHHLINPCGAPCVYPGSAIASVAQAVSPTPNFITYKANVPAVVETSEEPTGYEYSYVVYDDGTGDHKTQHESSDGAVVRGQYSFLQPDGYVREVHYTADDLKDFNAVVKKFLPANVEVKDESKEEHLPHIPCHDVNHGSVKTSGHQENHEDHHYHEPNTKETHHKTQEVASSDESHDEKHNEENHKSVEDTHSPKESNEKPNEALTKASAESSAESESSEKSIETQEIHKEHLNEPHHEHEVDGEHKIHEIFETTEHESMRGPDYQDIIKCIQKSIDSKDQMPTPLAYIVLKNPC</sequence>
<dbReference type="InterPro" id="IPR051217">
    <property type="entry name" value="Insect_Cuticle_Struc_Prot"/>
</dbReference>
<reference evidence="6" key="2">
    <citation type="submission" date="2020-12" db="EMBL/GenBank/DDBJ databases">
        <authorList>
            <person name="Kanost M."/>
        </authorList>
    </citation>
    <scope>NUCLEOTIDE SEQUENCE</scope>
</reference>
<evidence type="ECO:0000313" key="7">
    <source>
        <dbReference type="Proteomes" id="UP000791440"/>
    </source>
</evidence>
<comment type="caution">
    <text evidence="6">The sequence shown here is derived from an EMBL/GenBank/DDBJ whole genome shotgun (WGS) entry which is preliminary data.</text>
</comment>
<dbReference type="GO" id="GO:0042302">
    <property type="term" value="F:structural constituent of cuticle"/>
    <property type="evidence" value="ECO:0007669"/>
    <property type="project" value="UniProtKB-UniRule"/>
</dbReference>
<dbReference type="Proteomes" id="UP000791440">
    <property type="component" value="Unassembled WGS sequence"/>
</dbReference>
<gene>
    <name evidence="6" type="ORF">O3G_MSEX013765</name>
</gene>
<dbReference type="AlphaFoldDB" id="A0A921ZSD9"/>
<evidence type="ECO:0000256" key="2">
    <source>
        <dbReference type="ARBA" id="ARBA00022729"/>
    </source>
</evidence>
<feature type="region of interest" description="Disordered" evidence="4">
    <location>
        <begin position="191"/>
        <end position="297"/>
    </location>
</feature>
<protein>
    <recommendedName>
        <fullName evidence="8">Cuticle protein</fullName>
    </recommendedName>
</protein>
<accession>A0A921ZSD9</accession>
<evidence type="ECO:0000313" key="6">
    <source>
        <dbReference type="EMBL" id="KAG6463257.1"/>
    </source>
</evidence>
<evidence type="ECO:0000256" key="4">
    <source>
        <dbReference type="SAM" id="MobiDB-lite"/>
    </source>
</evidence>
<feature type="compositionally biased region" description="Basic and acidic residues" evidence="4">
    <location>
        <begin position="191"/>
        <end position="207"/>
    </location>
</feature>
<organism evidence="6 7">
    <name type="scientific">Manduca sexta</name>
    <name type="common">Tobacco hawkmoth</name>
    <name type="synonym">Tobacco hornworm</name>
    <dbReference type="NCBI Taxonomy" id="7130"/>
    <lineage>
        <taxon>Eukaryota</taxon>
        <taxon>Metazoa</taxon>
        <taxon>Ecdysozoa</taxon>
        <taxon>Arthropoda</taxon>
        <taxon>Hexapoda</taxon>
        <taxon>Insecta</taxon>
        <taxon>Pterygota</taxon>
        <taxon>Neoptera</taxon>
        <taxon>Endopterygota</taxon>
        <taxon>Lepidoptera</taxon>
        <taxon>Glossata</taxon>
        <taxon>Ditrysia</taxon>
        <taxon>Bombycoidea</taxon>
        <taxon>Sphingidae</taxon>
        <taxon>Sphinginae</taxon>
        <taxon>Sphingini</taxon>
        <taxon>Manduca</taxon>
    </lineage>
</organism>
<keyword evidence="2 5" id="KW-0732">Signal</keyword>
<reference evidence="6" key="1">
    <citation type="journal article" date="2016" name="Insect Biochem. Mol. Biol.">
        <title>Multifaceted biological insights from a draft genome sequence of the tobacco hornworm moth, Manduca sexta.</title>
        <authorList>
            <person name="Kanost M.R."/>
            <person name="Arrese E.L."/>
            <person name="Cao X."/>
            <person name="Chen Y.R."/>
            <person name="Chellapilla S."/>
            <person name="Goldsmith M.R."/>
            <person name="Grosse-Wilde E."/>
            <person name="Heckel D.G."/>
            <person name="Herndon N."/>
            <person name="Jiang H."/>
            <person name="Papanicolaou A."/>
            <person name="Qu J."/>
            <person name="Soulages J.L."/>
            <person name="Vogel H."/>
            <person name="Walters J."/>
            <person name="Waterhouse R.M."/>
            <person name="Ahn S.J."/>
            <person name="Almeida F.C."/>
            <person name="An C."/>
            <person name="Aqrawi P."/>
            <person name="Bretschneider A."/>
            <person name="Bryant W.B."/>
            <person name="Bucks S."/>
            <person name="Chao H."/>
            <person name="Chevignon G."/>
            <person name="Christen J.M."/>
            <person name="Clarke D.F."/>
            <person name="Dittmer N.T."/>
            <person name="Ferguson L.C.F."/>
            <person name="Garavelou S."/>
            <person name="Gordon K.H.J."/>
            <person name="Gunaratna R.T."/>
            <person name="Han Y."/>
            <person name="Hauser F."/>
            <person name="He Y."/>
            <person name="Heidel-Fischer H."/>
            <person name="Hirsh A."/>
            <person name="Hu Y."/>
            <person name="Jiang H."/>
            <person name="Kalra D."/>
            <person name="Klinner C."/>
            <person name="Konig C."/>
            <person name="Kovar C."/>
            <person name="Kroll A.R."/>
            <person name="Kuwar S.S."/>
            <person name="Lee S.L."/>
            <person name="Lehman R."/>
            <person name="Li K."/>
            <person name="Li Z."/>
            <person name="Liang H."/>
            <person name="Lovelace S."/>
            <person name="Lu Z."/>
            <person name="Mansfield J.H."/>
            <person name="McCulloch K.J."/>
            <person name="Mathew T."/>
            <person name="Morton B."/>
            <person name="Muzny D.M."/>
            <person name="Neunemann D."/>
            <person name="Ongeri F."/>
            <person name="Pauchet Y."/>
            <person name="Pu L.L."/>
            <person name="Pyrousis I."/>
            <person name="Rao X.J."/>
            <person name="Redding A."/>
            <person name="Roesel C."/>
            <person name="Sanchez-Gracia A."/>
            <person name="Schaack S."/>
            <person name="Shukla A."/>
            <person name="Tetreau G."/>
            <person name="Wang Y."/>
            <person name="Xiong G.H."/>
            <person name="Traut W."/>
            <person name="Walsh T.K."/>
            <person name="Worley K.C."/>
            <person name="Wu D."/>
            <person name="Wu W."/>
            <person name="Wu Y.Q."/>
            <person name="Zhang X."/>
            <person name="Zou Z."/>
            <person name="Zucker H."/>
            <person name="Briscoe A.D."/>
            <person name="Burmester T."/>
            <person name="Clem R.J."/>
            <person name="Feyereisen R."/>
            <person name="Grimmelikhuijzen C.J.P."/>
            <person name="Hamodrakas S.J."/>
            <person name="Hansson B.S."/>
            <person name="Huguet E."/>
            <person name="Jermiin L.S."/>
            <person name="Lan Q."/>
            <person name="Lehman H.K."/>
            <person name="Lorenzen M."/>
            <person name="Merzendorfer H."/>
            <person name="Michalopoulos I."/>
            <person name="Morton D.B."/>
            <person name="Muthukrishnan S."/>
            <person name="Oakeshott J.G."/>
            <person name="Palmer W."/>
            <person name="Park Y."/>
            <person name="Passarelli A.L."/>
            <person name="Rozas J."/>
            <person name="Schwartz L.M."/>
            <person name="Smith W."/>
            <person name="Southgate A."/>
            <person name="Vilcinskas A."/>
            <person name="Vogt R."/>
            <person name="Wang P."/>
            <person name="Werren J."/>
            <person name="Yu X.Q."/>
            <person name="Zhou J.J."/>
            <person name="Brown S.J."/>
            <person name="Scherer S.E."/>
            <person name="Richards S."/>
            <person name="Blissard G.W."/>
        </authorList>
    </citation>
    <scope>NUCLEOTIDE SEQUENCE</scope>
</reference>
<dbReference type="Pfam" id="PF00379">
    <property type="entry name" value="Chitin_bind_4"/>
    <property type="match status" value="1"/>
</dbReference>
<evidence type="ECO:0008006" key="8">
    <source>
        <dbReference type="Google" id="ProtNLM"/>
    </source>
</evidence>
<feature type="compositionally biased region" description="Low complexity" evidence="4">
    <location>
        <begin position="278"/>
        <end position="287"/>
    </location>
</feature>
<dbReference type="EMBL" id="JH668963">
    <property type="protein sequence ID" value="KAG6463256.1"/>
    <property type="molecule type" value="Genomic_DNA"/>
</dbReference>
<dbReference type="GO" id="GO:0031012">
    <property type="term" value="C:extracellular matrix"/>
    <property type="evidence" value="ECO:0007669"/>
    <property type="project" value="TreeGrafter"/>
</dbReference>
<dbReference type="PANTHER" id="PTHR12236:SF75">
    <property type="entry name" value="CUTICULAR PROTEIN 62BB, ISOFORM A"/>
    <property type="match status" value="1"/>
</dbReference>
<dbReference type="InterPro" id="IPR000618">
    <property type="entry name" value="Insect_cuticle"/>
</dbReference>
<feature type="chain" id="PRO_5038324572" description="Cuticle protein" evidence="5">
    <location>
        <begin position="22"/>
        <end position="366"/>
    </location>
</feature>
<evidence type="ECO:0000256" key="3">
    <source>
        <dbReference type="PROSITE-ProRule" id="PRU00497"/>
    </source>
</evidence>
<evidence type="ECO:0000256" key="1">
    <source>
        <dbReference type="ARBA" id="ARBA00022460"/>
    </source>
</evidence>
<dbReference type="EMBL" id="JH668963">
    <property type="protein sequence ID" value="KAG6463257.1"/>
    <property type="molecule type" value="Genomic_DNA"/>
</dbReference>
<dbReference type="GO" id="GO:0005615">
    <property type="term" value="C:extracellular space"/>
    <property type="evidence" value="ECO:0007669"/>
    <property type="project" value="TreeGrafter"/>
</dbReference>
<feature type="compositionally biased region" description="Basic and acidic residues" evidence="4">
    <location>
        <begin position="215"/>
        <end position="273"/>
    </location>
</feature>